<dbReference type="Proteomes" id="UP000245946">
    <property type="component" value="Unassembled WGS sequence"/>
</dbReference>
<gene>
    <name evidence="1" type="ORF">FA09DRAFT_332900</name>
</gene>
<dbReference type="EMBL" id="KZ819312">
    <property type="protein sequence ID" value="PWN94497.1"/>
    <property type="molecule type" value="Genomic_DNA"/>
</dbReference>
<evidence type="ECO:0000313" key="1">
    <source>
        <dbReference type="EMBL" id="PWN94497.1"/>
    </source>
</evidence>
<dbReference type="GeneID" id="37271187"/>
<dbReference type="RefSeq" id="XP_025594776.1">
    <property type="nucleotide sequence ID" value="XM_025743643.1"/>
</dbReference>
<dbReference type="AlphaFoldDB" id="A0A316YYG0"/>
<evidence type="ECO:0000313" key="2">
    <source>
        <dbReference type="Proteomes" id="UP000245946"/>
    </source>
</evidence>
<sequence length="95" mass="9821">MPRLPAHAHVQAARPDAAAHRRLRRTVPMLLALSAAPAPEACQSAACGGPSPRMPCHCAQDATWEEPASRAWRQAAWPGAAAQDPAVLLAAAGSA</sequence>
<reference evidence="1 2" key="1">
    <citation type="journal article" date="2018" name="Mol. Biol. Evol.">
        <title>Broad Genomic Sampling Reveals a Smut Pathogenic Ancestry of the Fungal Clade Ustilaginomycotina.</title>
        <authorList>
            <person name="Kijpornyongpan T."/>
            <person name="Mondo S.J."/>
            <person name="Barry K."/>
            <person name="Sandor L."/>
            <person name="Lee J."/>
            <person name="Lipzen A."/>
            <person name="Pangilinan J."/>
            <person name="LaButti K."/>
            <person name="Hainaut M."/>
            <person name="Henrissat B."/>
            <person name="Grigoriev I.V."/>
            <person name="Spatafora J.W."/>
            <person name="Aime M.C."/>
        </authorList>
    </citation>
    <scope>NUCLEOTIDE SEQUENCE [LARGE SCALE GENOMIC DNA]</scope>
    <source>
        <strain evidence="1 2">MCA 4186</strain>
    </source>
</reference>
<organism evidence="1 2">
    <name type="scientific">Tilletiopsis washingtonensis</name>
    <dbReference type="NCBI Taxonomy" id="58919"/>
    <lineage>
        <taxon>Eukaryota</taxon>
        <taxon>Fungi</taxon>
        <taxon>Dikarya</taxon>
        <taxon>Basidiomycota</taxon>
        <taxon>Ustilaginomycotina</taxon>
        <taxon>Exobasidiomycetes</taxon>
        <taxon>Entylomatales</taxon>
        <taxon>Entylomatales incertae sedis</taxon>
        <taxon>Tilletiopsis</taxon>
    </lineage>
</organism>
<proteinExistence type="predicted"/>
<name>A0A316YYG0_9BASI</name>
<keyword evidence="2" id="KW-1185">Reference proteome</keyword>
<protein>
    <submittedName>
        <fullName evidence="1">Uncharacterized protein</fullName>
    </submittedName>
</protein>
<accession>A0A316YYG0</accession>